<gene>
    <name evidence="1" type="ORF">IC235_08890</name>
</gene>
<proteinExistence type="predicted"/>
<protein>
    <submittedName>
        <fullName evidence="1">Uncharacterized protein</fullName>
    </submittedName>
</protein>
<keyword evidence="2" id="KW-1185">Reference proteome</keyword>
<comment type="caution">
    <text evidence="1">The sequence shown here is derived from an EMBL/GenBank/DDBJ whole genome shotgun (WGS) entry which is preliminary data.</text>
</comment>
<accession>A0A927BDA9</accession>
<reference evidence="1" key="1">
    <citation type="submission" date="2020-09" db="EMBL/GenBank/DDBJ databases">
        <authorList>
            <person name="Kim M.K."/>
        </authorList>
    </citation>
    <scope>NUCLEOTIDE SEQUENCE</scope>
    <source>
        <strain evidence="1">BT664</strain>
    </source>
</reference>
<dbReference type="EMBL" id="JACXAD010000008">
    <property type="protein sequence ID" value="MBD2768003.1"/>
    <property type="molecule type" value="Genomic_DNA"/>
</dbReference>
<name>A0A927BDA9_9BACT</name>
<dbReference type="RefSeq" id="WP_191004821.1">
    <property type="nucleotide sequence ID" value="NZ_JACXAD010000008.1"/>
</dbReference>
<evidence type="ECO:0000313" key="2">
    <source>
        <dbReference type="Proteomes" id="UP000612233"/>
    </source>
</evidence>
<dbReference type="AlphaFoldDB" id="A0A927BDA9"/>
<sequence length="52" mass="5604">MLAVPRRAGRHAARHSQRFNVLGFYNATTNGLHAVARKGSLNAAFVIDALDA</sequence>
<evidence type="ECO:0000313" key="1">
    <source>
        <dbReference type="EMBL" id="MBD2768003.1"/>
    </source>
</evidence>
<organism evidence="1 2">
    <name type="scientific">Hymenobacter montanus</name>
    <dbReference type="NCBI Taxonomy" id="2771359"/>
    <lineage>
        <taxon>Bacteria</taxon>
        <taxon>Pseudomonadati</taxon>
        <taxon>Bacteroidota</taxon>
        <taxon>Cytophagia</taxon>
        <taxon>Cytophagales</taxon>
        <taxon>Hymenobacteraceae</taxon>
        <taxon>Hymenobacter</taxon>
    </lineage>
</organism>
<dbReference type="Proteomes" id="UP000612233">
    <property type="component" value="Unassembled WGS sequence"/>
</dbReference>